<dbReference type="Gene3D" id="3.40.50.300">
    <property type="entry name" value="P-loop containing nucleotide triphosphate hydrolases"/>
    <property type="match status" value="1"/>
</dbReference>
<evidence type="ECO:0000259" key="5">
    <source>
        <dbReference type="Pfam" id="PF03976"/>
    </source>
</evidence>
<dbReference type="PANTHER" id="PTHR34383:SF1">
    <property type="entry name" value="ADP-POLYPHOSPHATE PHOSPHOTRANSFERASE"/>
    <property type="match status" value="1"/>
</dbReference>
<evidence type="ECO:0000256" key="2">
    <source>
        <dbReference type="ARBA" id="ARBA00022679"/>
    </source>
</evidence>
<dbReference type="EC" id="2.7.4.-" evidence="4"/>
<dbReference type="GO" id="GO:0008976">
    <property type="term" value="F:polyphosphate kinase activity"/>
    <property type="evidence" value="ECO:0007669"/>
    <property type="project" value="UniProtKB-UniRule"/>
</dbReference>
<dbReference type="PANTHER" id="PTHR34383">
    <property type="entry name" value="POLYPHOSPHATE:AMP PHOSPHOTRANSFERASE-RELATED"/>
    <property type="match status" value="1"/>
</dbReference>
<comment type="subunit">
    <text evidence="4">Homotetramer.</text>
</comment>
<comment type="similarity">
    <text evidence="1 4">Belongs to the polyphosphate kinase 2 (PPK2) family. Class I subfamily.</text>
</comment>
<dbReference type="InterPro" id="IPR022488">
    <property type="entry name" value="PPK2-related"/>
</dbReference>
<proteinExistence type="inferred from homology"/>
<evidence type="ECO:0000313" key="6">
    <source>
        <dbReference type="EMBL" id="SEL50457.1"/>
    </source>
</evidence>
<keyword evidence="3 4" id="KW-0418">Kinase</keyword>
<dbReference type="GO" id="GO:0006793">
    <property type="term" value="P:phosphorus metabolic process"/>
    <property type="evidence" value="ECO:0007669"/>
    <property type="project" value="InterPro"/>
</dbReference>
<evidence type="ECO:0000313" key="7">
    <source>
        <dbReference type="Proteomes" id="UP000199421"/>
    </source>
</evidence>
<evidence type="ECO:0000256" key="1">
    <source>
        <dbReference type="ARBA" id="ARBA00009924"/>
    </source>
</evidence>
<dbReference type="STRING" id="407022.SAMN05661044_02694"/>
<dbReference type="Pfam" id="PF03976">
    <property type="entry name" value="PPK2"/>
    <property type="match status" value="1"/>
</dbReference>
<name>A0A1H7QT21_OLID1</name>
<dbReference type="Proteomes" id="UP000199421">
    <property type="component" value="Unassembled WGS sequence"/>
</dbReference>
<evidence type="ECO:0000256" key="4">
    <source>
        <dbReference type="RuleBase" id="RU369062"/>
    </source>
</evidence>
<dbReference type="PIRSF" id="PIRSF028756">
    <property type="entry name" value="PPK2_prd"/>
    <property type="match status" value="1"/>
</dbReference>
<reference evidence="7" key="1">
    <citation type="submission" date="2016-10" db="EMBL/GenBank/DDBJ databases">
        <authorList>
            <person name="Varghese N."/>
            <person name="Submissions S."/>
        </authorList>
    </citation>
    <scope>NUCLEOTIDE SEQUENCE [LARGE SCALE GENOMIC DNA]</scope>
    <source>
        <strain evidence="7">DSM 18733</strain>
    </source>
</reference>
<dbReference type="InterPro" id="IPR027417">
    <property type="entry name" value="P-loop_NTPase"/>
</dbReference>
<evidence type="ECO:0000256" key="3">
    <source>
        <dbReference type="ARBA" id="ARBA00022777"/>
    </source>
</evidence>
<dbReference type="RefSeq" id="WP_093325085.1">
    <property type="nucleotide sequence ID" value="NZ_FOAF01000002.1"/>
</dbReference>
<feature type="domain" description="Polyphosphate kinase-2-related" evidence="5">
    <location>
        <begin position="37"/>
        <end position="253"/>
    </location>
</feature>
<dbReference type="AlphaFoldDB" id="A0A1H7QT21"/>
<dbReference type="InterPro" id="IPR022486">
    <property type="entry name" value="PPK2_PA0141"/>
</dbReference>
<keyword evidence="2 4" id="KW-0808">Transferase</keyword>
<dbReference type="SUPFAM" id="SSF52540">
    <property type="entry name" value="P-loop containing nucleoside triphosphate hydrolases"/>
    <property type="match status" value="1"/>
</dbReference>
<dbReference type="OrthoDB" id="9775224at2"/>
<comment type="function">
    <text evidence="4">Uses inorganic polyphosphate (polyP) as a donor to convert GDP to GTP or ADP to ATP.</text>
</comment>
<dbReference type="EMBL" id="FOAF01000002">
    <property type="protein sequence ID" value="SEL50457.1"/>
    <property type="molecule type" value="Genomic_DNA"/>
</dbReference>
<dbReference type="NCBIfam" id="TIGR03707">
    <property type="entry name" value="PPK2_P_aer"/>
    <property type="match status" value="1"/>
</dbReference>
<protein>
    <recommendedName>
        <fullName evidence="4">ADP/GDP-polyphosphate phosphotransferase</fullName>
        <ecNumber evidence="4">2.7.4.-</ecNumber>
    </recommendedName>
    <alternativeName>
        <fullName evidence="4">Polyphosphate kinase PPK2</fullName>
    </alternativeName>
</protein>
<organism evidence="6 7">
    <name type="scientific">Olivibacter domesticus</name>
    <name type="common">Pseudosphingobacterium domesticum</name>
    <dbReference type="NCBI Taxonomy" id="407022"/>
    <lineage>
        <taxon>Bacteria</taxon>
        <taxon>Pseudomonadati</taxon>
        <taxon>Bacteroidota</taxon>
        <taxon>Sphingobacteriia</taxon>
        <taxon>Sphingobacteriales</taxon>
        <taxon>Sphingobacteriaceae</taxon>
        <taxon>Olivibacter</taxon>
    </lineage>
</organism>
<dbReference type="InterPro" id="IPR016898">
    <property type="entry name" value="Polyphosphate_phosphotransfera"/>
</dbReference>
<sequence>MAEFDLNDLEKINKSEEIIDFLVAKEVIKEKKFKKQLAYERELNKLQFELLKLQQYLYLNNKRLLVIFEGRDAAGKGGTISRMIAKLNPKKCRIVALPKPTEEEQGQWYFQRYIKQLPNKGEFVFFDRSWYNRATVEPVFGFCTETQYELFLQQVTKLEQLLIDDGVILIKFFLSISKDEQQKRLEERKDDPMKQWKVGDLDEKAQEKWDDYTRYIEKMLKKTATKTSPWVEIATDDKKIARLETIKYLLTHVGGYVPSHAVENDEKILKIH</sequence>
<keyword evidence="7" id="KW-1185">Reference proteome</keyword>
<accession>A0A1H7QT21</accession>
<gene>
    <name evidence="6" type="ORF">SAMN05661044_02694</name>
</gene>